<keyword evidence="1" id="KW-0732">Signal</keyword>
<gene>
    <name evidence="3" type="ORF">LH29_01470</name>
</gene>
<evidence type="ECO:0000313" key="4">
    <source>
        <dbReference type="Proteomes" id="UP000032544"/>
    </source>
</evidence>
<evidence type="ECO:0000256" key="1">
    <source>
        <dbReference type="SAM" id="SignalP"/>
    </source>
</evidence>
<dbReference type="STRING" id="1544798.LH29_01470"/>
<dbReference type="Pfam" id="PF13360">
    <property type="entry name" value="PQQ_2"/>
    <property type="match status" value="1"/>
</dbReference>
<dbReference type="SUPFAM" id="SSF50998">
    <property type="entry name" value="Quinoprotein alcohol dehydrogenase-like"/>
    <property type="match status" value="1"/>
</dbReference>
<organism evidence="3 4">
    <name type="scientific">Draconibacterium sediminis</name>
    <dbReference type="NCBI Taxonomy" id="1544798"/>
    <lineage>
        <taxon>Bacteria</taxon>
        <taxon>Pseudomonadati</taxon>
        <taxon>Bacteroidota</taxon>
        <taxon>Bacteroidia</taxon>
        <taxon>Marinilabiliales</taxon>
        <taxon>Prolixibacteraceae</taxon>
        <taxon>Draconibacterium</taxon>
    </lineage>
</organism>
<dbReference type="EMBL" id="JRHC01000001">
    <property type="protein sequence ID" value="KJF44221.1"/>
    <property type="molecule type" value="Genomic_DNA"/>
</dbReference>
<dbReference type="Gene3D" id="2.130.10.10">
    <property type="entry name" value="YVTN repeat-like/Quinoprotein amine dehydrogenase"/>
    <property type="match status" value="1"/>
</dbReference>
<dbReference type="PANTHER" id="PTHR34512">
    <property type="entry name" value="CELL SURFACE PROTEIN"/>
    <property type="match status" value="1"/>
</dbReference>
<evidence type="ECO:0000259" key="2">
    <source>
        <dbReference type="Pfam" id="PF13360"/>
    </source>
</evidence>
<dbReference type="InterPro" id="IPR015943">
    <property type="entry name" value="WD40/YVTN_repeat-like_dom_sf"/>
</dbReference>
<feature type="chain" id="PRO_5002331231" description="Pyrrolo-quinoline quinone repeat domain-containing protein" evidence="1">
    <location>
        <begin position="22"/>
        <end position="429"/>
    </location>
</feature>
<dbReference type="AlphaFoldDB" id="A0A0D8JCJ1"/>
<dbReference type="RefSeq" id="WP_045025784.1">
    <property type="nucleotide sequence ID" value="NZ_JRHC01000001.1"/>
</dbReference>
<proteinExistence type="predicted"/>
<feature type="signal peptide" evidence="1">
    <location>
        <begin position="1"/>
        <end position="21"/>
    </location>
</feature>
<feature type="domain" description="Pyrrolo-quinoline quinone repeat" evidence="2">
    <location>
        <begin position="84"/>
        <end position="253"/>
    </location>
</feature>
<dbReference type="InterPro" id="IPR018391">
    <property type="entry name" value="PQQ_b-propeller_rpt"/>
</dbReference>
<dbReference type="Proteomes" id="UP000032544">
    <property type="component" value="Unassembled WGS sequence"/>
</dbReference>
<evidence type="ECO:0000313" key="3">
    <source>
        <dbReference type="EMBL" id="KJF44221.1"/>
    </source>
</evidence>
<accession>A0A0D8JCJ1</accession>
<reference evidence="3 4" key="1">
    <citation type="submission" date="2014-09" db="EMBL/GenBank/DDBJ databases">
        <title>Draft Genome Sequence of Draconibacterium sp. JN14CK-3.</title>
        <authorList>
            <person name="Dong C."/>
            <person name="Lai Q."/>
            <person name="Shao Z."/>
        </authorList>
    </citation>
    <scope>NUCLEOTIDE SEQUENCE [LARGE SCALE GENOMIC DNA]</scope>
    <source>
        <strain evidence="3 4">JN14CK-3</strain>
    </source>
</reference>
<name>A0A0D8JCJ1_9BACT</name>
<dbReference type="InterPro" id="IPR011047">
    <property type="entry name" value="Quinoprotein_ADH-like_sf"/>
</dbReference>
<keyword evidence="4" id="KW-1185">Reference proteome</keyword>
<dbReference type="SMART" id="SM00564">
    <property type="entry name" value="PQQ"/>
    <property type="match status" value="4"/>
</dbReference>
<dbReference type="PANTHER" id="PTHR34512:SF30">
    <property type="entry name" value="OUTER MEMBRANE PROTEIN ASSEMBLY FACTOR BAMB"/>
    <property type="match status" value="1"/>
</dbReference>
<comment type="caution">
    <text evidence="3">The sequence shown here is derived from an EMBL/GenBank/DDBJ whole genome shotgun (WGS) entry which is preliminary data.</text>
</comment>
<sequence>MKNRLLLAVFTFILVSCSQQKGNNWPQYLGPDRNATITDAGILRQWPENGPDKAWEFPLGPGYGGAAVYNNEVFVLDRIKGESDVLRCIDLETGTEKWNFTYKAEGELPYPGSRAVPVVDDNYVWSVGPHGHFHCIDKKTQQSVWSHNLLTDYGGELDNWGFSASPIVTGDLVIVAPQGEKAGVVAYNKLSGEVVWESRRLTGYRFHVSPILGNYGGVEQVIMTSSCVKGDGFTTDEVVSFEVQTGKELWSYKGFDSFACIAPPVAVDDTHLLLTSCAYKDAYDPVTIMLQVNKEDETFSFNELFRTEEAGCKMHPPVVIGEHIYLNNNHRVNEMSCLNWQGESCWPEKSAPGFELGAIIMIDGMIINQNGKNGDLHLIEPTPEGYKEVGKASFFTMKGSQAWSPMAYANGKLLARDNEKLVCVQLKES</sequence>
<dbReference type="InterPro" id="IPR002372">
    <property type="entry name" value="PQQ_rpt_dom"/>
</dbReference>
<dbReference type="OrthoDB" id="7012117at2"/>
<protein>
    <recommendedName>
        <fullName evidence="2">Pyrrolo-quinoline quinone repeat domain-containing protein</fullName>
    </recommendedName>
</protein>
<dbReference type="PROSITE" id="PS51257">
    <property type="entry name" value="PROKAR_LIPOPROTEIN"/>
    <property type="match status" value="1"/>
</dbReference>